<dbReference type="Proteomes" id="UP001160301">
    <property type="component" value="Unassembled WGS sequence"/>
</dbReference>
<dbReference type="NCBIfam" id="NF001664">
    <property type="entry name" value="PRK00431.1-6"/>
    <property type="match status" value="1"/>
</dbReference>
<dbReference type="SUPFAM" id="SSF52949">
    <property type="entry name" value="Macro domain-like"/>
    <property type="match status" value="1"/>
</dbReference>
<organism evidence="2 3">
    <name type="scientific">Polyangium sorediatum</name>
    <dbReference type="NCBI Taxonomy" id="889274"/>
    <lineage>
        <taxon>Bacteria</taxon>
        <taxon>Pseudomonadati</taxon>
        <taxon>Myxococcota</taxon>
        <taxon>Polyangia</taxon>
        <taxon>Polyangiales</taxon>
        <taxon>Polyangiaceae</taxon>
        <taxon>Polyangium</taxon>
    </lineage>
</organism>
<proteinExistence type="predicted"/>
<dbReference type="InterPro" id="IPR043472">
    <property type="entry name" value="Macro_dom-like"/>
</dbReference>
<evidence type="ECO:0000313" key="3">
    <source>
        <dbReference type="Proteomes" id="UP001160301"/>
    </source>
</evidence>
<evidence type="ECO:0000259" key="1">
    <source>
        <dbReference type="PROSITE" id="PS51154"/>
    </source>
</evidence>
<reference evidence="2 3" key="1">
    <citation type="submission" date="2023-04" db="EMBL/GenBank/DDBJ databases">
        <title>The genome sequence of Polyangium sorediatum DSM14670.</title>
        <authorList>
            <person name="Zhang X."/>
        </authorList>
    </citation>
    <scope>NUCLEOTIDE SEQUENCE [LARGE SCALE GENOMIC DNA]</scope>
    <source>
        <strain evidence="2 3">DSM 14670</strain>
    </source>
</reference>
<keyword evidence="3" id="KW-1185">Reference proteome</keyword>
<dbReference type="PANTHER" id="PTHR11106">
    <property type="entry name" value="GANGLIOSIDE INDUCED DIFFERENTIATION ASSOCIATED PROTEIN 2-RELATED"/>
    <property type="match status" value="1"/>
</dbReference>
<dbReference type="EMBL" id="JARZHI010000086">
    <property type="protein sequence ID" value="MDI1436573.1"/>
    <property type="molecule type" value="Genomic_DNA"/>
</dbReference>
<dbReference type="SMART" id="SM00506">
    <property type="entry name" value="A1pp"/>
    <property type="match status" value="1"/>
</dbReference>
<protein>
    <submittedName>
        <fullName evidence="2">O-acetyl-ADP-ribose deacetylase</fullName>
    </submittedName>
</protein>
<dbReference type="PANTHER" id="PTHR11106:SF27">
    <property type="entry name" value="MACRO DOMAIN-CONTAINING PROTEIN"/>
    <property type="match status" value="1"/>
</dbReference>
<dbReference type="Pfam" id="PF01661">
    <property type="entry name" value="Macro"/>
    <property type="match status" value="1"/>
</dbReference>
<name>A0ABT6P7H8_9BACT</name>
<comment type="caution">
    <text evidence="2">The sequence shown here is derived from an EMBL/GenBank/DDBJ whole genome shotgun (WGS) entry which is preliminary data.</text>
</comment>
<feature type="domain" description="Macro" evidence="1">
    <location>
        <begin position="1"/>
        <end position="184"/>
    </location>
</feature>
<dbReference type="PROSITE" id="PS51154">
    <property type="entry name" value="MACRO"/>
    <property type="match status" value="1"/>
</dbReference>
<sequence length="188" mass="19303">MPRAFSVGLCKVSLVEGDITTEDVDAIANAANAGLLGGGGVDGAIHRAAGPELVAACREVKKTLPGGLLRTGGAVITPGFRLRARSVIHCVGPVYEREGARAPGLLASCHTEALRLCREHGLSSVAFPAISTGVYGYPLDEAARVSLTAVRDDLRAHGTPALVRMVLFGASALSAFERAADDVFGGTP</sequence>
<dbReference type="Gene3D" id="3.40.220.10">
    <property type="entry name" value="Leucine Aminopeptidase, subunit E, domain 1"/>
    <property type="match status" value="1"/>
</dbReference>
<accession>A0ABT6P7H8</accession>
<evidence type="ECO:0000313" key="2">
    <source>
        <dbReference type="EMBL" id="MDI1436573.1"/>
    </source>
</evidence>
<gene>
    <name evidence="2" type="ORF">QHF89_44115</name>
</gene>
<dbReference type="RefSeq" id="WP_136966920.1">
    <property type="nucleotide sequence ID" value="NZ_JARZHI010000086.1"/>
</dbReference>
<dbReference type="InterPro" id="IPR002589">
    <property type="entry name" value="Macro_dom"/>
</dbReference>